<sequence length="74" mass="8113">MSLGRRFFTELAKEYREAKPGTGDDSTAVAAWAHMVTITASALQRQHGGFNRVRFYEAAGMSQEAIDGARSYVA</sequence>
<gene>
    <name evidence="1" type="primary">64</name>
    <name evidence="1" type="ORF">WILDE_64</name>
</gene>
<dbReference type="Proteomes" id="UP000225045">
    <property type="component" value="Segment"/>
</dbReference>
<name>A0A0U4B7X6_9CAUD</name>
<evidence type="ECO:0000313" key="2">
    <source>
        <dbReference type="Proteomes" id="UP000225045"/>
    </source>
</evidence>
<proteinExistence type="predicted"/>
<organism evidence="1 2">
    <name type="scientific">Arthrobacter phage Wilde</name>
    <dbReference type="NCBI Taxonomy" id="1772323"/>
    <lineage>
        <taxon>Viruses</taxon>
        <taxon>Duplodnaviria</taxon>
        <taxon>Heunggongvirae</taxon>
        <taxon>Uroviricota</taxon>
        <taxon>Caudoviricetes</taxon>
        <taxon>Tankvirus</taxon>
        <taxon>Tankvirus tank</taxon>
    </lineage>
</organism>
<reference evidence="1 2" key="1">
    <citation type="submission" date="2015-11" db="EMBL/GenBank/DDBJ databases">
        <authorList>
            <person name="Menninger J.E."/>
            <person name="Lamey M.E."/>
            <person name="Lindemann J.M."/>
            <person name="Martynyuk T."/>
            <person name="Mele F.E."/>
            <person name="Nabua C.T."/>
            <person name="Napoli C.K."/>
            <person name="Santiago L.M."/>
            <person name="Sweetman A.T."/>
            <person name="Weinstein J.L."/>
            <person name="Barrett N.A."/>
            <person name="Buerkert T.R."/>
            <person name="Cautela J.A."/>
            <person name="Egan M.S."/>
            <person name="Erb J.E."/>
            <person name="Garrigan K.E."/>
            <person name="Hagan D.J."/>
            <person name="Hartwell M.C."/>
            <person name="Hyduchak K.M."/>
            <person name="Jacob A.E."/>
            <person name="DeNigris D.M."/>
            <person name="London S.C."/>
            <person name="King-Smith C."/>
            <person name="Lee-Soety J.Y."/>
            <person name="Bradley K.W."/>
            <person name="Asai D.J."/>
            <person name="Bowman C.A."/>
            <person name="Russell D.A."/>
            <person name="Pope W.H."/>
            <person name="Jacobs-Sera D."/>
            <person name="Hendrix R.W."/>
            <person name="Hatfull G.F."/>
        </authorList>
    </citation>
    <scope>NUCLEOTIDE SEQUENCE [LARGE SCALE GENOMIC DNA]</scope>
</reference>
<accession>A0A0U4B7X6</accession>
<evidence type="ECO:0000313" key="1">
    <source>
        <dbReference type="EMBL" id="ALY10848.1"/>
    </source>
</evidence>
<protein>
    <submittedName>
        <fullName evidence="1">Uncharacterized protein</fullName>
    </submittedName>
</protein>
<dbReference type="EMBL" id="KU160673">
    <property type="protein sequence ID" value="ALY10848.1"/>
    <property type="molecule type" value="Genomic_DNA"/>
</dbReference>